<keyword evidence="2" id="KW-0333">Golgi apparatus</keyword>
<evidence type="ECO:0000259" key="6">
    <source>
        <dbReference type="Pfam" id="PF26254"/>
    </source>
</evidence>
<comment type="caution">
    <text evidence="9">The sequence shown here is derived from an EMBL/GenBank/DDBJ whole genome shotgun (WGS) entry which is preliminary data.</text>
</comment>
<proteinExistence type="predicted"/>
<dbReference type="EMBL" id="JARJLG010000015">
    <property type="protein sequence ID" value="KAJ7774579.1"/>
    <property type="molecule type" value="Genomic_DNA"/>
</dbReference>
<evidence type="ECO:0000256" key="3">
    <source>
        <dbReference type="SAM" id="MobiDB-lite"/>
    </source>
</evidence>
<dbReference type="PANTHER" id="PTHR21512:SF5">
    <property type="entry name" value="TRAFFICKING PROTEIN PARTICLE COMPLEX SUBUNIT 9"/>
    <property type="match status" value="1"/>
</dbReference>
<evidence type="ECO:0000256" key="1">
    <source>
        <dbReference type="ARBA" id="ARBA00004555"/>
    </source>
</evidence>
<dbReference type="InterPro" id="IPR013935">
    <property type="entry name" value="Trs120_TRAPPC9"/>
</dbReference>
<evidence type="ECO:0000259" key="8">
    <source>
        <dbReference type="Pfam" id="PF26283"/>
    </source>
</evidence>
<organism evidence="9 10">
    <name type="scientific">Mycena maculata</name>
    <dbReference type="NCBI Taxonomy" id="230809"/>
    <lineage>
        <taxon>Eukaryota</taxon>
        <taxon>Fungi</taxon>
        <taxon>Dikarya</taxon>
        <taxon>Basidiomycota</taxon>
        <taxon>Agaricomycotina</taxon>
        <taxon>Agaricomycetes</taxon>
        <taxon>Agaricomycetidae</taxon>
        <taxon>Agaricales</taxon>
        <taxon>Marasmiineae</taxon>
        <taxon>Mycenaceae</taxon>
        <taxon>Mycena</taxon>
    </lineage>
</organism>
<name>A0AAD7NSZ6_9AGAR</name>
<evidence type="ECO:0000259" key="7">
    <source>
        <dbReference type="Pfam" id="PF26282"/>
    </source>
</evidence>
<dbReference type="InterPro" id="IPR058567">
    <property type="entry name" value="Ig_TRAPPC9_Trs120_3rd"/>
</dbReference>
<evidence type="ECO:0000259" key="5">
    <source>
        <dbReference type="Pfam" id="PF26251"/>
    </source>
</evidence>
<feature type="domain" description="Trs120/TRAPPC9 TPR region" evidence="5">
    <location>
        <begin position="361"/>
        <end position="672"/>
    </location>
</feature>
<dbReference type="InterPro" id="IPR058565">
    <property type="entry name" value="Ig_TRAPPC9_Trs120_1st"/>
</dbReference>
<evidence type="ECO:0000313" key="9">
    <source>
        <dbReference type="EMBL" id="KAJ7774579.1"/>
    </source>
</evidence>
<feature type="domain" description="Trs120/TRAPPC9 N-terminal" evidence="4">
    <location>
        <begin position="7"/>
        <end position="338"/>
    </location>
</feature>
<feature type="region of interest" description="Disordered" evidence="3">
    <location>
        <begin position="200"/>
        <end position="234"/>
    </location>
</feature>
<evidence type="ECO:0000256" key="2">
    <source>
        <dbReference type="ARBA" id="ARBA00023034"/>
    </source>
</evidence>
<keyword evidence="10" id="KW-1185">Reference proteome</keyword>
<dbReference type="Pfam" id="PF26251">
    <property type="entry name" value="TPR_TRAPPC9-Trs120"/>
    <property type="match status" value="1"/>
</dbReference>
<feature type="domain" description="Trs120/TRAPPC9 third Ig-like" evidence="7">
    <location>
        <begin position="1040"/>
        <end position="1202"/>
    </location>
</feature>
<reference evidence="9" key="1">
    <citation type="submission" date="2023-03" db="EMBL/GenBank/DDBJ databases">
        <title>Massive genome expansion in bonnet fungi (Mycena s.s.) driven by repeated elements and novel gene families across ecological guilds.</title>
        <authorList>
            <consortium name="Lawrence Berkeley National Laboratory"/>
            <person name="Harder C.B."/>
            <person name="Miyauchi S."/>
            <person name="Viragh M."/>
            <person name="Kuo A."/>
            <person name="Thoen E."/>
            <person name="Andreopoulos B."/>
            <person name="Lu D."/>
            <person name="Skrede I."/>
            <person name="Drula E."/>
            <person name="Henrissat B."/>
            <person name="Morin E."/>
            <person name="Kohler A."/>
            <person name="Barry K."/>
            <person name="LaButti K."/>
            <person name="Morin E."/>
            <person name="Salamov A."/>
            <person name="Lipzen A."/>
            <person name="Mereny Z."/>
            <person name="Hegedus B."/>
            <person name="Baldrian P."/>
            <person name="Stursova M."/>
            <person name="Weitz H."/>
            <person name="Taylor A."/>
            <person name="Grigoriev I.V."/>
            <person name="Nagy L.G."/>
            <person name="Martin F."/>
            <person name="Kauserud H."/>
        </authorList>
    </citation>
    <scope>NUCLEOTIDE SEQUENCE</scope>
    <source>
        <strain evidence="9">CBHHK188m</strain>
    </source>
</reference>
<protein>
    <submittedName>
        <fullName evidence="9">TRAPP II complex</fullName>
    </submittedName>
</protein>
<dbReference type="Pfam" id="PF26283">
    <property type="entry name" value="Ig_TRAPPC9-Trs120_4th"/>
    <property type="match status" value="1"/>
</dbReference>
<dbReference type="InterPro" id="IPR058564">
    <property type="entry name" value="TPR_TRAPPC9_Trs120"/>
</dbReference>
<sequence length="1329" mass="145921">MDTHAFASLAQVRVLLVPVGTVPQSSFDKYAAELRTFDAIRLGDIPADNKDEKARFMPNPLSTGYLHLSFPTHPPPFSHLPLSLLRPSNFPLAVIGLAACSKTDSLPSILDEFNASLLDIFPAGGMYPLAKNCFVFEEGEGNTNVNLGDSLPSLVVIPSMMGNKKLYIGTLLADLCSHVLGEFGTLVQGLESPAGNEHLNSALMPMLPPSDLPQPLDNGRKRDSLPPLPTHSSQPEMKAFNLASAASLKRNSSGSVFRQSTLNVPPPPKKRLSSIGVASSHGRLFKVLGDFYLLAGRTEDAAVWYNEALLLFKSSSDTVWQAATLEGMATVSIIDAWSAGQGLNTSTSALREPWSDVFDKLSQAITLYHRSPAVDGEHNYSLLSYLYSCAVLRQASLLFSVWSAKGWGPLAFSTMLQPGPTPYLPPTLSHQGLTSWATLERLSALSGISRSSISAVLAQVHGPWLLHLGARERISILENTASLYACLGYRRKEAYILREVLGCILDLIVCGREEDGFSRLSSVPLPPGLGIQGLNSSSSSQRGNVGVRFSENMDGNESVLKLLKYVCKVLGINLDAVRLLDNSGEGPPDEQSVAASIEDDIGTEFIEPYGWPELQVGVVREAVAVAEALPDFLAVAQFALSSLKTLQAVLAPGDQYHLYTTSNRALMTAHRRGDSKSVEYWSGKPLVSISLSSFPLVRLPIEKPLSALQSRPSDITPILTGGTDPFLYNPRRALGQGKSLVVQNELLEFVLVLRNPYVFDLEIQSLSLSTSGVTFDSKPVRVVLPSTSFHVVKLSGKATETGPLIVRGCFVQAPGGIKREFTLPLSTEEEEERVSRKRAALECEVGRSKYSGLDCFPWEKASKRTSTQLAVSTTKAPLRLLEYTVVPEQPLLRIRRTSVTHGAVMMYDGEMSTIRITLENVSPLPIDFLHLVFDDSTIAPAQQALANGDLSVFDTYETEYDLLHRPVFSWNKEDTKDIPPGHKLTININCYGKVGCTNGTIHMSYSYVHRPVASHDPAPQVFHTRQLSYPVMVTVYHMLECHGMDILPFPSYPLELDQEQIGTDDQCLGNETGWCLFSVEVRNTYGLPFEISFERIQQGKPRGLTSTIVSPGSTSRVVFPIKKFILSEAHVSQPIPTLSDRQFIVTKSKLSKAQERAQRELFWYREELFKNLRGHWREAGGTRSGDLSLRQQRMTLPMLETLRTETASIHMSLDRHEGSDENPVALHDGKYYPPSSEFVYLRTKVTNLSLTSLVFTLGFDFQSSPHIIFEGLLRDVPVGRLESGESRVVDTGLCFLAYGRYEISAEAKVVGSTESKGAGRLVATVRAEG</sequence>
<dbReference type="InterPro" id="IPR058568">
    <property type="entry name" value="Ig_TRAPPC9_Trs120_4th"/>
</dbReference>
<dbReference type="Pfam" id="PF26280">
    <property type="entry name" value="Ig_TRAPPC9-Trs120_2nd"/>
    <property type="match status" value="1"/>
</dbReference>
<dbReference type="GO" id="GO:0005802">
    <property type="term" value="C:trans-Golgi network"/>
    <property type="evidence" value="ECO:0007669"/>
    <property type="project" value="TreeGrafter"/>
</dbReference>
<evidence type="ECO:0000313" key="10">
    <source>
        <dbReference type="Proteomes" id="UP001215280"/>
    </source>
</evidence>
<dbReference type="PANTHER" id="PTHR21512">
    <property type="entry name" value="TRAFFICKING PROTEIN PARTICLE COMPLEX SUBUNIT 9"/>
    <property type="match status" value="1"/>
</dbReference>
<evidence type="ECO:0000259" key="4">
    <source>
        <dbReference type="Pfam" id="PF08626"/>
    </source>
</evidence>
<dbReference type="InterPro" id="IPR058563">
    <property type="entry name" value="Trs120_TRAPPC9_N"/>
</dbReference>
<dbReference type="Pfam" id="PF26282">
    <property type="entry name" value="Ig_TRAPPC9-Trs120_3rd"/>
    <property type="match status" value="1"/>
</dbReference>
<gene>
    <name evidence="9" type="ORF">DFH07DRAFT_104092</name>
</gene>
<comment type="subcellular location">
    <subcellularLocation>
        <location evidence="1">Golgi apparatus</location>
    </subcellularLocation>
</comment>
<dbReference type="Pfam" id="PF08626">
    <property type="entry name" value="TRAPPC9-Trs120"/>
    <property type="match status" value="1"/>
</dbReference>
<dbReference type="Pfam" id="PF26254">
    <property type="entry name" value="Ig_TRAPPC9-Trs120_1st"/>
    <property type="match status" value="1"/>
</dbReference>
<feature type="domain" description="Trs120/TRAPPC9 first Ig-like" evidence="6">
    <location>
        <begin position="687"/>
        <end position="887"/>
    </location>
</feature>
<dbReference type="Proteomes" id="UP001215280">
    <property type="component" value="Unassembled WGS sequence"/>
</dbReference>
<feature type="domain" description="Trs120/TRAPPC9 fourth Ig-like" evidence="8">
    <location>
        <begin position="1223"/>
        <end position="1311"/>
    </location>
</feature>
<accession>A0AAD7NSZ6</accession>